<feature type="transmembrane region" description="Helical" evidence="1">
    <location>
        <begin position="453"/>
        <end position="471"/>
    </location>
</feature>
<protein>
    <submittedName>
        <fullName evidence="2">DUF3526 domain-containing protein</fullName>
    </submittedName>
</protein>
<dbReference type="EMBL" id="JBHTJM010000008">
    <property type="protein sequence ID" value="MFD0964048.1"/>
    <property type="molecule type" value="Genomic_DNA"/>
</dbReference>
<evidence type="ECO:0000313" key="3">
    <source>
        <dbReference type="Proteomes" id="UP001596997"/>
    </source>
</evidence>
<gene>
    <name evidence="2" type="ORF">ACFQ1O_08545</name>
</gene>
<sequence>MFKILIKYEWKLFVRNRFQLLFLAIFLLVSAYAIYYGRSEIKTQKENIEVVKTLEKEGFEKYIASFGKEPETRKEEELKDIACKPSYAWYRHEYSASLPPHDYAALAIGQRDLYRYYFSLTGMSLYYQLFENELANPVNLLVGNFDLLFVLIYLFPLLIITSVYSLYAAEKEGGTLPLLRMQTISVRKITTLRFSFHFVLITGIALLITFGGMLVCGNPLSNYNYLSTIYWLLGVTFYSFFWYGLLYLIISFKKNSAFNAIVSISCWLLLLVIIPSLLNIVVTTKYPINSASLSEITRRTGLENDDDKEEANAVLKEFFEHNKTYAVTDSLIDTNFMAKTYAAFTWLKDAHSKQMVDKFNNQLSKREQWIHHLDWLNPATNIQKSFTETSKTDWNTLIQFQRSLSPFHNQITHFYYSKLFWNKPLTLENYKQRPTYTWVDNNVNRWLNIRERLSKIVLFGGILFVIGFIKFKKI</sequence>
<feature type="transmembrane region" description="Helical" evidence="1">
    <location>
        <begin position="150"/>
        <end position="169"/>
    </location>
</feature>
<feature type="transmembrane region" description="Helical" evidence="1">
    <location>
        <begin position="257"/>
        <end position="278"/>
    </location>
</feature>
<comment type="caution">
    <text evidence="2">The sequence shown here is derived from an EMBL/GenBank/DDBJ whole genome shotgun (WGS) entry which is preliminary data.</text>
</comment>
<feature type="transmembrane region" description="Helical" evidence="1">
    <location>
        <begin position="190"/>
        <end position="209"/>
    </location>
</feature>
<dbReference type="Pfam" id="PF12040">
    <property type="entry name" value="DUF3526"/>
    <property type="match status" value="1"/>
</dbReference>
<feature type="transmembrane region" description="Helical" evidence="1">
    <location>
        <begin position="229"/>
        <end position="250"/>
    </location>
</feature>
<keyword evidence="1" id="KW-0812">Transmembrane</keyword>
<dbReference type="PANTHER" id="PTHR43471:SF14">
    <property type="entry name" value="ABC-2 TYPE TRANSPORT SYSTEM PERMEASE PROTEIN"/>
    <property type="match status" value="1"/>
</dbReference>
<name>A0ABW3I2I6_9FLAO</name>
<reference evidence="3" key="1">
    <citation type="journal article" date="2019" name="Int. J. Syst. Evol. Microbiol.">
        <title>The Global Catalogue of Microorganisms (GCM) 10K type strain sequencing project: providing services to taxonomists for standard genome sequencing and annotation.</title>
        <authorList>
            <consortium name="The Broad Institute Genomics Platform"/>
            <consortium name="The Broad Institute Genome Sequencing Center for Infectious Disease"/>
            <person name="Wu L."/>
            <person name="Ma J."/>
        </authorList>
    </citation>
    <scope>NUCLEOTIDE SEQUENCE [LARGE SCALE GENOMIC DNA]</scope>
    <source>
        <strain evidence="3">CCUG 62114</strain>
    </source>
</reference>
<organism evidence="2 3">
    <name type="scientific">Pseudofulvibacter geojedonensis</name>
    <dbReference type="NCBI Taxonomy" id="1123758"/>
    <lineage>
        <taxon>Bacteria</taxon>
        <taxon>Pseudomonadati</taxon>
        <taxon>Bacteroidota</taxon>
        <taxon>Flavobacteriia</taxon>
        <taxon>Flavobacteriales</taxon>
        <taxon>Flavobacteriaceae</taxon>
        <taxon>Pseudofulvibacter</taxon>
    </lineage>
</organism>
<dbReference type="InterPro" id="IPR021913">
    <property type="entry name" value="DUF3526"/>
</dbReference>
<proteinExistence type="predicted"/>
<dbReference type="PANTHER" id="PTHR43471">
    <property type="entry name" value="ABC TRANSPORTER PERMEASE"/>
    <property type="match status" value="1"/>
</dbReference>
<evidence type="ECO:0000313" key="2">
    <source>
        <dbReference type="EMBL" id="MFD0964048.1"/>
    </source>
</evidence>
<evidence type="ECO:0000256" key="1">
    <source>
        <dbReference type="SAM" id="Phobius"/>
    </source>
</evidence>
<dbReference type="RefSeq" id="WP_377715383.1">
    <property type="nucleotide sequence ID" value="NZ_JBHTJM010000008.1"/>
</dbReference>
<feature type="transmembrane region" description="Helical" evidence="1">
    <location>
        <begin position="20"/>
        <end position="37"/>
    </location>
</feature>
<keyword evidence="1" id="KW-1133">Transmembrane helix</keyword>
<keyword evidence="3" id="KW-1185">Reference proteome</keyword>
<dbReference type="Proteomes" id="UP001596997">
    <property type="component" value="Unassembled WGS sequence"/>
</dbReference>
<accession>A0ABW3I2I6</accession>
<keyword evidence="1" id="KW-0472">Membrane</keyword>